<comment type="caution">
    <text evidence="11">The sequence shown here is derived from an EMBL/GenBank/DDBJ whole genome shotgun (WGS) entry which is preliminary data.</text>
</comment>
<protein>
    <recommendedName>
        <fullName evidence="2">polynucleotide 5'-hydroxyl-kinase</fullName>
        <ecNumber evidence="2">2.7.1.78</ecNumber>
    </recommendedName>
</protein>
<evidence type="ECO:0000313" key="12">
    <source>
        <dbReference type="Proteomes" id="UP000605805"/>
    </source>
</evidence>
<proteinExistence type="predicted"/>
<comment type="catalytic activity">
    <reaction evidence="8">
        <text>a 5'-end dephospho-ribonucleoside-RNA + ATP = a 5'-end 5'-phospho-ribonucleoside-RNA + ADP + H(+)</text>
        <dbReference type="Rhea" id="RHEA:54580"/>
        <dbReference type="Rhea" id="RHEA-COMP:13936"/>
        <dbReference type="Rhea" id="RHEA-COMP:15179"/>
        <dbReference type="ChEBI" id="CHEBI:15378"/>
        <dbReference type="ChEBI" id="CHEBI:30616"/>
        <dbReference type="ChEBI" id="CHEBI:138282"/>
        <dbReference type="ChEBI" id="CHEBI:138284"/>
        <dbReference type="ChEBI" id="CHEBI:456216"/>
        <dbReference type="EC" id="2.7.1.78"/>
    </reaction>
</comment>
<dbReference type="Proteomes" id="UP000605805">
    <property type="component" value="Unassembled WGS sequence"/>
</dbReference>
<reference evidence="11" key="1">
    <citation type="journal article" date="2020" name="ISME J.">
        <title>Gammaproteobacteria mediating utilization of methyl-, sulfur- and petroleum organic compounds in deep ocean hydrothermal plumes.</title>
        <authorList>
            <person name="Zhou Z."/>
            <person name="Liu Y."/>
            <person name="Pan J."/>
            <person name="Cron B.R."/>
            <person name="Toner B.M."/>
            <person name="Anantharaman K."/>
            <person name="Breier J.A."/>
            <person name="Dick G.J."/>
            <person name="Li M."/>
        </authorList>
    </citation>
    <scope>NUCLEOTIDE SEQUENCE</scope>
    <source>
        <strain evidence="11">SZUA-1435</strain>
    </source>
</reference>
<dbReference type="InterPro" id="IPR045116">
    <property type="entry name" value="Clp1/Grc3"/>
</dbReference>
<evidence type="ECO:0000256" key="7">
    <source>
        <dbReference type="ARBA" id="ARBA00024737"/>
    </source>
</evidence>
<evidence type="ECO:0000256" key="3">
    <source>
        <dbReference type="ARBA" id="ARBA00022679"/>
    </source>
</evidence>
<dbReference type="GO" id="GO:0006396">
    <property type="term" value="P:RNA processing"/>
    <property type="evidence" value="ECO:0007669"/>
    <property type="project" value="InterPro"/>
</dbReference>
<dbReference type="SUPFAM" id="SSF52540">
    <property type="entry name" value="P-loop containing nucleoside triphosphate hydrolases"/>
    <property type="match status" value="1"/>
</dbReference>
<dbReference type="EMBL" id="DQTV01000100">
    <property type="protein sequence ID" value="HIP57440.1"/>
    <property type="molecule type" value="Genomic_DNA"/>
</dbReference>
<keyword evidence="6" id="KW-0067">ATP-binding</keyword>
<gene>
    <name evidence="11" type="ORF">EYH02_05175</name>
</gene>
<comment type="cofactor">
    <cofactor evidence="1">
        <name>a divalent metal cation</name>
        <dbReference type="ChEBI" id="CHEBI:60240"/>
    </cofactor>
</comment>
<evidence type="ECO:0000256" key="2">
    <source>
        <dbReference type="ARBA" id="ARBA00012157"/>
    </source>
</evidence>
<evidence type="ECO:0000256" key="8">
    <source>
        <dbReference type="ARBA" id="ARBA00044641"/>
    </source>
</evidence>
<dbReference type="Pfam" id="PF16575">
    <property type="entry name" value="CLP1_P"/>
    <property type="match status" value="1"/>
</dbReference>
<organism evidence="11 12">
    <name type="scientific">Ignisphaera aggregans</name>
    <dbReference type="NCBI Taxonomy" id="334771"/>
    <lineage>
        <taxon>Archaea</taxon>
        <taxon>Thermoproteota</taxon>
        <taxon>Thermoprotei</taxon>
        <taxon>Desulfurococcales</taxon>
        <taxon>Desulfurococcaceae</taxon>
        <taxon>Ignisphaera</taxon>
    </lineage>
</organism>
<dbReference type="PANTHER" id="PTHR12755">
    <property type="entry name" value="CLEAVAGE/POLYADENYLATION FACTOR IA SUBUNIT CLP1P"/>
    <property type="match status" value="1"/>
</dbReference>
<dbReference type="Gene3D" id="3.40.50.300">
    <property type="entry name" value="P-loop containing nucleotide triphosphate hydrolases"/>
    <property type="match status" value="1"/>
</dbReference>
<evidence type="ECO:0000259" key="10">
    <source>
        <dbReference type="Pfam" id="PF16575"/>
    </source>
</evidence>
<dbReference type="InterPro" id="IPR027417">
    <property type="entry name" value="P-loop_NTPase"/>
</dbReference>
<evidence type="ECO:0000256" key="4">
    <source>
        <dbReference type="ARBA" id="ARBA00022741"/>
    </source>
</evidence>
<evidence type="ECO:0000256" key="6">
    <source>
        <dbReference type="ARBA" id="ARBA00022840"/>
    </source>
</evidence>
<dbReference type="PANTHER" id="PTHR12755:SF3">
    <property type="entry name" value="POLYNUCLEOTIDE 5'-HYDROXYL-KINASE NOL9"/>
    <property type="match status" value="1"/>
</dbReference>
<dbReference type="EC" id="2.7.1.78" evidence="2"/>
<sequence length="429" mass="47057">MLSLAAHLDLEKGKVIRVMGPASIVINKGKIRILGMNFTPGARVVIHRYRSYAIKALEDSTISVILGEGGGIEEPAAGEEVIDVWEEASRAIIDSKGIAVVLGPVDSGKTSFSLLVANMAIEQGLRPAIVDADVGQGDLAPPGFIAMKILTTPLLWLREVRGDVMRLIGSITPTHAFAMSRLIVAIRDLVDIAMQKGAAPIVVNTDGWTTGYLAIDTKLNIIRAVHADYVAVLDDVLCERIKRALGPLVNVLCLPRPKVVKERDRIDRRLLRKQHYQSFFQKAKRVCLRLSEITLLNSCLASGTLWSLDAVEKLSKELGLKVYAVVEHDDALVVLLEKADSVIGQRLREVFPQKEIYVVTRDSVKGLLAAILNERLEEVAPALIDSLELDRNEICVLTEYDGVVKGLSISRIKLSSEWEEVGKVIKCPL</sequence>
<dbReference type="GO" id="GO:0005524">
    <property type="term" value="F:ATP binding"/>
    <property type="evidence" value="ECO:0007669"/>
    <property type="project" value="UniProtKB-KW"/>
</dbReference>
<keyword evidence="5" id="KW-0418">Kinase</keyword>
<evidence type="ECO:0000256" key="1">
    <source>
        <dbReference type="ARBA" id="ARBA00001968"/>
    </source>
</evidence>
<comment type="function">
    <text evidence="7">Polynucleotide kinase that can phosphorylate the 5'-hydroxyl groups of both single-stranded RNA (ssRNA) and single-stranded DNA (ssDNA). Exhibits a strong preference for ssRNA.</text>
</comment>
<keyword evidence="4" id="KW-0547">Nucleotide-binding</keyword>
<dbReference type="InterPro" id="IPR032319">
    <property type="entry name" value="CLP1_P"/>
</dbReference>
<keyword evidence="3" id="KW-0808">Transferase</keyword>
<dbReference type="GO" id="GO:0051734">
    <property type="term" value="F:ATP-dependent polynucleotide 5'-hydroxyl-kinase activity"/>
    <property type="evidence" value="ECO:0007669"/>
    <property type="project" value="UniProtKB-EC"/>
</dbReference>
<evidence type="ECO:0000256" key="9">
    <source>
        <dbReference type="ARBA" id="ARBA00044673"/>
    </source>
</evidence>
<comment type="catalytic activity">
    <reaction evidence="9">
        <text>a 5'-end dephospho-2'-deoxyribonucleoside-DNA + ATP = a 5'-end 5'-phospho-2'-deoxyribonucleoside-DNA + ADP + H(+)</text>
        <dbReference type="Rhea" id="RHEA:15669"/>
        <dbReference type="Rhea" id="RHEA-COMP:13180"/>
        <dbReference type="Rhea" id="RHEA-COMP:13184"/>
        <dbReference type="ChEBI" id="CHEBI:15378"/>
        <dbReference type="ChEBI" id="CHEBI:30616"/>
        <dbReference type="ChEBI" id="CHEBI:136412"/>
        <dbReference type="ChEBI" id="CHEBI:136416"/>
        <dbReference type="ChEBI" id="CHEBI:456216"/>
        <dbReference type="EC" id="2.7.1.78"/>
    </reaction>
</comment>
<feature type="domain" description="Clp1 P-loop" evidence="10">
    <location>
        <begin position="103"/>
        <end position="281"/>
    </location>
</feature>
<evidence type="ECO:0000313" key="11">
    <source>
        <dbReference type="EMBL" id="HIP57440.1"/>
    </source>
</evidence>
<dbReference type="AlphaFoldDB" id="A0A833DTZ2"/>
<evidence type="ECO:0000256" key="5">
    <source>
        <dbReference type="ARBA" id="ARBA00022777"/>
    </source>
</evidence>
<accession>A0A833DTZ2</accession>
<name>A0A833DTZ2_9CREN</name>